<reference evidence="2 3" key="1">
    <citation type="submission" date="2020-07" db="EMBL/GenBank/DDBJ databases">
        <title>Sequencing the genomes of 1000 actinobacteria strains.</title>
        <authorList>
            <person name="Klenk H.-P."/>
        </authorList>
    </citation>
    <scope>NUCLEOTIDE SEQUENCE [LARGE SCALE GENOMIC DNA]</scope>
    <source>
        <strain evidence="2 3">DSM 45763</strain>
    </source>
</reference>
<dbReference type="RefSeq" id="WP_179817770.1">
    <property type="nucleotide sequence ID" value="NZ_JACCCO010000001.1"/>
</dbReference>
<evidence type="ECO:0000256" key="1">
    <source>
        <dbReference type="SAM" id="MobiDB-lite"/>
    </source>
</evidence>
<dbReference type="Proteomes" id="UP000576393">
    <property type="component" value="Unassembled WGS sequence"/>
</dbReference>
<feature type="region of interest" description="Disordered" evidence="1">
    <location>
        <begin position="1"/>
        <end position="157"/>
    </location>
</feature>
<proteinExistence type="predicted"/>
<evidence type="ECO:0000313" key="3">
    <source>
        <dbReference type="Proteomes" id="UP000576393"/>
    </source>
</evidence>
<accession>A0A852UQM7</accession>
<name>A0A852UQM7_9ACTN</name>
<feature type="compositionally biased region" description="Basic and acidic residues" evidence="1">
    <location>
        <begin position="47"/>
        <end position="56"/>
    </location>
</feature>
<dbReference type="AlphaFoldDB" id="A0A852UQM7"/>
<feature type="compositionally biased region" description="Gly residues" evidence="1">
    <location>
        <begin position="25"/>
        <end position="36"/>
    </location>
</feature>
<dbReference type="EMBL" id="JACCCO010000001">
    <property type="protein sequence ID" value="NYF37938.1"/>
    <property type="molecule type" value="Genomic_DNA"/>
</dbReference>
<comment type="caution">
    <text evidence="2">The sequence shown here is derived from an EMBL/GenBank/DDBJ whole genome shotgun (WGS) entry which is preliminary data.</text>
</comment>
<protein>
    <submittedName>
        <fullName evidence="2">Uncharacterized protein</fullName>
    </submittedName>
</protein>
<feature type="compositionally biased region" description="Basic and acidic residues" evidence="1">
    <location>
        <begin position="67"/>
        <end position="79"/>
    </location>
</feature>
<gene>
    <name evidence="2" type="ORF">HDA43_000097</name>
</gene>
<keyword evidence="3" id="KW-1185">Reference proteome</keyword>
<sequence length="157" mass="16168">MKKPREKRQGAVPDTAPGTARDDGGSGGSDGTGGTVWHGFAPAVGRASEEVVRAGDRAWGPPPEGLGPEREVSRAEREGISSTEHAPVGPMGVGVSETRGPEKLAARKREKGRRTGGVDERTGRPYGTSGPEEATGVAPQETVEGESPYMPPGDQAG</sequence>
<evidence type="ECO:0000313" key="2">
    <source>
        <dbReference type="EMBL" id="NYF37938.1"/>
    </source>
</evidence>
<organism evidence="2 3">
    <name type="scientific">Streptosporangium sandarakinum</name>
    <dbReference type="NCBI Taxonomy" id="1260955"/>
    <lineage>
        <taxon>Bacteria</taxon>
        <taxon>Bacillati</taxon>
        <taxon>Actinomycetota</taxon>
        <taxon>Actinomycetes</taxon>
        <taxon>Streptosporangiales</taxon>
        <taxon>Streptosporangiaceae</taxon>
        <taxon>Streptosporangium</taxon>
    </lineage>
</organism>